<protein>
    <submittedName>
        <fullName evidence="1">Phosphatase</fullName>
    </submittedName>
</protein>
<dbReference type="NCBIfam" id="TIGR01549">
    <property type="entry name" value="HAD-SF-IA-v1"/>
    <property type="match status" value="1"/>
</dbReference>
<comment type="caution">
    <text evidence="1">The sequence shown here is derived from an EMBL/GenBank/DDBJ whole genome shotgun (WGS) entry which is preliminary data.</text>
</comment>
<dbReference type="InterPro" id="IPR006439">
    <property type="entry name" value="HAD-SF_hydro_IA"/>
</dbReference>
<sequence>MKTFIFDIDGTLLDTEAMYMKALDQVLRQHDIHHSYEKLAETFGITSLDALKRLAVPESLIQPILSEWAAAIPAFQREVHVYDGIETMLQQLNAVPGTQVAIMTSKQKFEFERDVTPLGLDQYFSEFVFFEDTKRGKPAPDPILLAMKRLDADPAQTVYIGDTQYDLQAAHAAGVKFGLVAWGARKQPGVSAADYVLAFPDEIVSLTTTTD</sequence>
<dbReference type="PATRIC" id="fig|1423804.4.peg.2220"/>
<dbReference type="GO" id="GO:0006281">
    <property type="term" value="P:DNA repair"/>
    <property type="evidence" value="ECO:0007669"/>
    <property type="project" value="TreeGrafter"/>
</dbReference>
<dbReference type="InterPro" id="IPR050155">
    <property type="entry name" value="HAD-like_hydrolase_sf"/>
</dbReference>
<proteinExistence type="predicted"/>
<dbReference type="Gene3D" id="3.40.50.1000">
    <property type="entry name" value="HAD superfamily/HAD-like"/>
    <property type="match status" value="1"/>
</dbReference>
<dbReference type="SUPFAM" id="SSF56784">
    <property type="entry name" value="HAD-like"/>
    <property type="match status" value="1"/>
</dbReference>
<dbReference type="STRING" id="1423804.FD14_GL002045"/>
<dbReference type="GO" id="GO:0008967">
    <property type="term" value="F:phosphoglycolate phosphatase activity"/>
    <property type="evidence" value="ECO:0007669"/>
    <property type="project" value="TreeGrafter"/>
</dbReference>
<dbReference type="SFLD" id="SFLDS00003">
    <property type="entry name" value="Haloacid_Dehalogenase"/>
    <property type="match status" value="1"/>
</dbReference>
<dbReference type="SFLD" id="SFLDG01135">
    <property type="entry name" value="C1.5.6:_HAD__Beta-PGM__Phospha"/>
    <property type="match status" value="1"/>
</dbReference>
<dbReference type="InterPro" id="IPR041492">
    <property type="entry name" value="HAD_2"/>
</dbReference>
<organism evidence="1 2">
    <name type="scientific">Secundilactobacillus similis DSM 23365 = JCM 2765</name>
    <dbReference type="NCBI Taxonomy" id="1423804"/>
    <lineage>
        <taxon>Bacteria</taxon>
        <taxon>Bacillati</taxon>
        <taxon>Bacillota</taxon>
        <taxon>Bacilli</taxon>
        <taxon>Lactobacillales</taxon>
        <taxon>Lactobacillaceae</taxon>
        <taxon>Secundilactobacillus</taxon>
    </lineage>
</organism>
<dbReference type="InterPro" id="IPR036412">
    <property type="entry name" value="HAD-like_sf"/>
</dbReference>
<dbReference type="RefSeq" id="WP_082405101.1">
    <property type="nucleotide sequence ID" value="NZ_AYZM01000153.1"/>
</dbReference>
<dbReference type="SFLD" id="SFLDG01129">
    <property type="entry name" value="C1.5:_HAD__Beta-PGM__Phosphata"/>
    <property type="match status" value="1"/>
</dbReference>
<dbReference type="InterPro" id="IPR023214">
    <property type="entry name" value="HAD_sf"/>
</dbReference>
<dbReference type="AlphaFoldDB" id="A0A0R2F263"/>
<dbReference type="GO" id="GO:0005829">
    <property type="term" value="C:cytosol"/>
    <property type="evidence" value="ECO:0007669"/>
    <property type="project" value="TreeGrafter"/>
</dbReference>
<dbReference type="PANTHER" id="PTHR43434">
    <property type="entry name" value="PHOSPHOGLYCOLATE PHOSPHATASE"/>
    <property type="match status" value="1"/>
</dbReference>
<evidence type="ECO:0000313" key="2">
    <source>
        <dbReference type="Proteomes" id="UP000051442"/>
    </source>
</evidence>
<accession>A0A0R2F263</accession>
<name>A0A0R2F263_9LACO</name>
<reference evidence="1 2" key="1">
    <citation type="journal article" date="2015" name="Genome Announc.">
        <title>Expanding the biotechnology potential of lactobacilli through comparative genomics of 213 strains and associated genera.</title>
        <authorList>
            <person name="Sun Z."/>
            <person name="Harris H.M."/>
            <person name="McCann A."/>
            <person name="Guo C."/>
            <person name="Argimon S."/>
            <person name="Zhang W."/>
            <person name="Yang X."/>
            <person name="Jeffery I.B."/>
            <person name="Cooney J.C."/>
            <person name="Kagawa T.F."/>
            <person name="Liu W."/>
            <person name="Song Y."/>
            <person name="Salvetti E."/>
            <person name="Wrobel A."/>
            <person name="Rasinkangas P."/>
            <person name="Parkhill J."/>
            <person name="Rea M.C."/>
            <person name="O'Sullivan O."/>
            <person name="Ritari J."/>
            <person name="Douillard F.P."/>
            <person name="Paul Ross R."/>
            <person name="Yang R."/>
            <person name="Briner A.E."/>
            <person name="Felis G.E."/>
            <person name="de Vos W.M."/>
            <person name="Barrangou R."/>
            <person name="Klaenhammer T.R."/>
            <person name="Caufield P.W."/>
            <person name="Cui Y."/>
            <person name="Zhang H."/>
            <person name="O'Toole P.W."/>
        </authorList>
    </citation>
    <scope>NUCLEOTIDE SEQUENCE [LARGE SCALE GENOMIC DNA]</scope>
    <source>
        <strain evidence="1 2">DSM 23365</strain>
    </source>
</reference>
<dbReference type="Gene3D" id="1.10.150.240">
    <property type="entry name" value="Putative phosphatase, domain 2"/>
    <property type="match status" value="1"/>
</dbReference>
<dbReference type="EMBL" id="AYZM01000153">
    <property type="protein sequence ID" value="KRN18372.1"/>
    <property type="molecule type" value="Genomic_DNA"/>
</dbReference>
<evidence type="ECO:0000313" key="1">
    <source>
        <dbReference type="EMBL" id="KRN18372.1"/>
    </source>
</evidence>
<keyword evidence="2" id="KW-1185">Reference proteome</keyword>
<dbReference type="Pfam" id="PF13419">
    <property type="entry name" value="HAD_2"/>
    <property type="match status" value="1"/>
</dbReference>
<dbReference type="InterPro" id="IPR023198">
    <property type="entry name" value="PGP-like_dom2"/>
</dbReference>
<gene>
    <name evidence="1" type="ORF">FD14_GL002045</name>
</gene>
<dbReference type="NCBIfam" id="TIGR01509">
    <property type="entry name" value="HAD-SF-IA-v3"/>
    <property type="match status" value="1"/>
</dbReference>
<dbReference type="PANTHER" id="PTHR43434:SF26">
    <property type="entry name" value="PYROPHOSPHATASE PPAX"/>
    <property type="match status" value="1"/>
</dbReference>
<dbReference type="Proteomes" id="UP000051442">
    <property type="component" value="Unassembled WGS sequence"/>
</dbReference>